<evidence type="ECO:0000313" key="2">
    <source>
        <dbReference type="Proteomes" id="UP000015106"/>
    </source>
</evidence>
<organism evidence="1 2">
    <name type="scientific">Triticum urartu</name>
    <name type="common">Red wild einkorn</name>
    <name type="synonym">Crithodium urartu</name>
    <dbReference type="NCBI Taxonomy" id="4572"/>
    <lineage>
        <taxon>Eukaryota</taxon>
        <taxon>Viridiplantae</taxon>
        <taxon>Streptophyta</taxon>
        <taxon>Embryophyta</taxon>
        <taxon>Tracheophyta</taxon>
        <taxon>Spermatophyta</taxon>
        <taxon>Magnoliopsida</taxon>
        <taxon>Liliopsida</taxon>
        <taxon>Poales</taxon>
        <taxon>Poaceae</taxon>
        <taxon>BOP clade</taxon>
        <taxon>Pooideae</taxon>
        <taxon>Triticodae</taxon>
        <taxon>Triticeae</taxon>
        <taxon>Triticinae</taxon>
        <taxon>Triticum</taxon>
    </lineage>
</organism>
<dbReference type="AlphaFoldDB" id="A0A8R7QHW3"/>
<reference evidence="2" key="1">
    <citation type="journal article" date="2013" name="Nature">
        <title>Draft genome of the wheat A-genome progenitor Triticum urartu.</title>
        <authorList>
            <person name="Ling H.Q."/>
            <person name="Zhao S."/>
            <person name="Liu D."/>
            <person name="Wang J."/>
            <person name="Sun H."/>
            <person name="Zhang C."/>
            <person name="Fan H."/>
            <person name="Li D."/>
            <person name="Dong L."/>
            <person name="Tao Y."/>
            <person name="Gao C."/>
            <person name="Wu H."/>
            <person name="Li Y."/>
            <person name="Cui Y."/>
            <person name="Guo X."/>
            <person name="Zheng S."/>
            <person name="Wang B."/>
            <person name="Yu K."/>
            <person name="Liang Q."/>
            <person name="Yang W."/>
            <person name="Lou X."/>
            <person name="Chen J."/>
            <person name="Feng M."/>
            <person name="Jian J."/>
            <person name="Zhang X."/>
            <person name="Luo G."/>
            <person name="Jiang Y."/>
            <person name="Liu J."/>
            <person name="Wang Z."/>
            <person name="Sha Y."/>
            <person name="Zhang B."/>
            <person name="Wu H."/>
            <person name="Tang D."/>
            <person name="Shen Q."/>
            <person name="Xue P."/>
            <person name="Zou S."/>
            <person name="Wang X."/>
            <person name="Liu X."/>
            <person name="Wang F."/>
            <person name="Yang Y."/>
            <person name="An X."/>
            <person name="Dong Z."/>
            <person name="Zhang K."/>
            <person name="Zhang X."/>
            <person name="Luo M.C."/>
            <person name="Dvorak J."/>
            <person name="Tong Y."/>
            <person name="Wang J."/>
            <person name="Yang H."/>
            <person name="Li Z."/>
            <person name="Wang D."/>
            <person name="Zhang A."/>
            <person name="Wang J."/>
        </authorList>
    </citation>
    <scope>NUCLEOTIDE SEQUENCE</scope>
    <source>
        <strain evidence="2">cv. G1812</strain>
    </source>
</reference>
<reference evidence="1" key="2">
    <citation type="submission" date="2018-03" db="EMBL/GenBank/DDBJ databases">
        <title>The Triticum urartu genome reveals the dynamic nature of wheat genome evolution.</title>
        <authorList>
            <person name="Ling H."/>
            <person name="Ma B."/>
            <person name="Shi X."/>
            <person name="Liu H."/>
            <person name="Dong L."/>
            <person name="Sun H."/>
            <person name="Cao Y."/>
            <person name="Gao Q."/>
            <person name="Zheng S."/>
            <person name="Li Y."/>
            <person name="Yu Y."/>
            <person name="Du H."/>
            <person name="Qi M."/>
            <person name="Li Y."/>
            <person name="Yu H."/>
            <person name="Cui Y."/>
            <person name="Wang N."/>
            <person name="Chen C."/>
            <person name="Wu H."/>
            <person name="Zhao Y."/>
            <person name="Zhang J."/>
            <person name="Li Y."/>
            <person name="Zhou W."/>
            <person name="Zhang B."/>
            <person name="Hu W."/>
            <person name="Eijk M."/>
            <person name="Tang J."/>
            <person name="Witsenboer H."/>
            <person name="Zhao S."/>
            <person name="Li Z."/>
            <person name="Zhang A."/>
            <person name="Wang D."/>
            <person name="Liang C."/>
        </authorList>
    </citation>
    <scope>NUCLEOTIDE SEQUENCE [LARGE SCALE GENOMIC DNA]</scope>
    <source>
        <strain evidence="1">cv. G1812</strain>
    </source>
</reference>
<dbReference type="Proteomes" id="UP000015106">
    <property type="component" value="Chromosome 5"/>
</dbReference>
<name>A0A8R7QHW3_TRIUA</name>
<accession>A0A8R7QHW3</accession>
<protein>
    <submittedName>
        <fullName evidence="1">Uncharacterized protein</fullName>
    </submittedName>
</protein>
<reference evidence="1" key="3">
    <citation type="submission" date="2022-06" db="UniProtKB">
        <authorList>
            <consortium name="EnsemblPlants"/>
        </authorList>
    </citation>
    <scope>IDENTIFICATION</scope>
</reference>
<evidence type="ECO:0000313" key="1">
    <source>
        <dbReference type="EnsemblPlants" id="TuG1812G0500005062.01.T01"/>
    </source>
</evidence>
<keyword evidence="2" id="KW-1185">Reference proteome</keyword>
<sequence>MKRNMQLLSIAQISPSPLIVCKRMQLCRLPCVILSRKEKIVASLGLVLSSFWLTNDLCTTIMYCSNTHVLSTLNV</sequence>
<dbReference type="EnsemblPlants" id="TuG1812G0500005062.01.T01">
    <property type="protein sequence ID" value="TuG1812G0500005062.01.T01"/>
    <property type="gene ID" value="TuG1812G0500005062.01"/>
</dbReference>
<proteinExistence type="predicted"/>
<dbReference type="Gramene" id="TuG1812G0500005062.01.T01">
    <property type="protein sequence ID" value="TuG1812G0500005062.01.T01"/>
    <property type="gene ID" value="TuG1812G0500005062.01"/>
</dbReference>